<dbReference type="PANTHER" id="PTHR11487:SF0">
    <property type="entry name" value="S-ACYL FATTY ACID SYNTHASE THIOESTERASE, MEDIUM CHAIN"/>
    <property type="match status" value="1"/>
</dbReference>
<dbReference type="PANTHER" id="PTHR11487">
    <property type="entry name" value="THIOESTERASE"/>
    <property type="match status" value="1"/>
</dbReference>
<dbReference type="Gene3D" id="3.40.50.1820">
    <property type="entry name" value="alpha/beta hydrolase"/>
    <property type="match status" value="1"/>
</dbReference>
<dbReference type="InterPro" id="IPR012223">
    <property type="entry name" value="TEII"/>
</dbReference>
<dbReference type="Pfam" id="PF00975">
    <property type="entry name" value="Thioesterase"/>
    <property type="match status" value="1"/>
</dbReference>
<protein>
    <recommendedName>
        <fullName evidence="3">Thioesterase domain-containing protein</fullName>
    </recommendedName>
</protein>
<dbReference type="Proteomes" id="UP000239352">
    <property type="component" value="Unassembled WGS sequence"/>
</dbReference>
<accession>A0A2T0GY11</accession>
<dbReference type="SUPFAM" id="SSF53474">
    <property type="entry name" value="alpha/beta-Hydrolases"/>
    <property type="match status" value="1"/>
</dbReference>
<name>A0A2T0GY11_ACTMO</name>
<proteinExistence type="inferred from homology"/>
<evidence type="ECO:0000313" key="4">
    <source>
        <dbReference type="EMBL" id="PRW63996.1"/>
    </source>
</evidence>
<comment type="similarity">
    <text evidence="1">Belongs to the thioesterase family.</text>
</comment>
<dbReference type="AlphaFoldDB" id="A0A2T0GY11"/>
<dbReference type="RefSeq" id="WP_106113180.1">
    <property type="nucleotide sequence ID" value="NZ_PVSR01000007.1"/>
</dbReference>
<dbReference type="InterPro" id="IPR029058">
    <property type="entry name" value="AB_hydrolase_fold"/>
</dbReference>
<dbReference type="InterPro" id="IPR001031">
    <property type="entry name" value="Thioesterase"/>
</dbReference>
<dbReference type="GO" id="GO:0008610">
    <property type="term" value="P:lipid biosynthetic process"/>
    <property type="evidence" value="ECO:0007669"/>
    <property type="project" value="TreeGrafter"/>
</dbReference>
<comment type="caution">
    <text evidence="4">The sequence shown here is derived from an EMBL/GenBank/DDBJ whole genome shotgun (WGS) entry which is preliminary data.</text>
</comment>
<evidence type="ECO:0000256" key="1">
    <source>
        <dbReference type="ARBA" id="ARBA00007169"/>
    </source>
</evidence>
<organism evidence="4 5">
    <name type="scientific">Actinopolyspora mortivallis</name>
    <dbReference type="NCBI Taxonomy" id="33906"/>
    <lineage>
        <taxon>Bacteria</taxon>
        <taxon>Bacillati</taxon>
        <taxon>Actinomycetota</taxon>
        <taxon>Actinomycetes</taxon>
        <taxon>Actinopolysporales</taxon>
        <taxon>Actinopolysporaceae</taxon>
        <taxon>Actinopolyspora</taxon>
    </lineage>
</organism>
<dbReference type="InParanoid" id="A0A2T0GY11"/>
<keyword evidence="5" id="KW-1185">Reference proteome</keyword>
<evidence type="ECO:0000259" key="3">
    <source>
        <dbReference type="Pfam" id="PF00975"/>
    </source>
</evidence>
<dbReference type="EMBL" id="PVSR01000007">
    <property type="protein sequence ID" value="PRW63996.1"/>
    <property type="molecule type" value="Genomic_DNA"/>
</dbReference>
<gene>
    <name evidence="4" type="ORF">CEP50_07325</name>
</gene>
<reference evidence="4 5" key="1">
    <citation type="submission" date="2018-03" db="EMBL/GenBank/DDBJ databases">
        <title>Actinopolyspora mortivallis from Sahara, screening for active biomolecules.</title>
        <authorList>
            <person name="Selama O."/>
            <person name="Wellington E.M.H."/>
            <person name="Hacene H."/>
        </authorList>
    </citation>
    <scope>NUCLEOTIDE SEQUENCE [LARGE SCALE GENOMIC DNA]</scope>
    <source>
        <strain evidence="4 5">M5A</strain>
    </source>
</reference>
<evidence type="ECO:0000256" key="2">
    <source>
        <dbReference type="SAM" id="MobiDB-lite"/>
    </source>
</evidence>
<feature type="region of interest" description="Disordered" evidence="2">
    <location>
        <begin position="143"/>
        <end position="164"/>
    </location>
</feature>
<feature type="domain" description="Thioesterase" evidence="3">
    <location>
        <begin position="25"/>
        <end position="231"/>
    </location>
</feature>
<evidence type="ECO:0000313" key="5">
    <source>
        <dbReference type="Proteomes" id="UP000239352"/>
    </source>
</evidence>
<sequence>MSVDHHVPPNRWLRSLHKPSPTTNRLICFPYAGGGAGVYGRWVPFLPDGHELLAVQYPGREDRLEEDPPDSVRSIARRTAVALQWFNDRPYSVFGHSMGAVVAYETCRFAEMLGVAGPEELVVAAGESPDRLTVGQLSGASVGRAMTSSAGGDSRGEHEAAGPPTVNLEHDLELLAEYAGLDAASTSVRVPLVVVTYEDDPDIDADTVRSWSCRTERSCRYAVLPGDHFSCFIDPGRTIREITGGA</sequence>